<feature type="domain" description="N-acetyltransferase" evidence="1">
    <location>
        <begin position="120"/>
        <end position="258"/>
    </location>
</feature>
<dbReference type="InterPro" id="IPR038740">
    <property type="entry name" value="BioF2-like_GNAT_dom"/>
</dbReference>
<name>A0ABN8KTC2_9BACI</name>
<proteinExistence type="predicted"/>
<accession>A0ABN8KTC2</accession>
<protein>
    <recommendedName>
        <fullName evidence="1">N-acetyltransferase domain-containing protein</fullName>
    </recommendedName>
</protein>
<evidence type="ECO:0000313" key="3">
    <source>
        <dbReference type="Proteomes" id="UP000838308"/>
    </source>
</evidence>
<organism evidence="2 3">
    <name type="scientific">Neobacillus rhizosphaerae</name>
    <dbReference type="NCBI Taxonomy" id="2880965"/>
    <lineage>
        <taxon>Bacteria</taxon>
        <taxon>Bacillati</taxon>
        <taxon>Bacillota</taxon>
        <taxon>Bacilli</taxon>
        <taxon>Bacillales</taxon>
        <taxon>Bacillaceae</taxon>
        <taxon>Neobacillus</taxon>
    </lineage>
</organism>
<dbReference type="RefSeq" id="WP_248736070.1">
    <property type="nucleotide sequence ID" value="NZ_CALBWS010000020.1"/>
</dbReference>
<dbReference type="InterPro" id="IPR000182">
    <property type="entry name" value="GNAT_dom"/>
</dbReference>
<keyword evidence="3" id="KW-1185">Reference proteome</keyword>
<dbReference type="Gene3D" id="3.40.630.30">
    <property type="match status" value="1"/>
</dbReference>
<dbReference type="Pfam" id="PF13480">
    <property type="entry name" value="Acetyltransf_6"/>
    <property type="match status" value="1"/>
</dbReference>
<dbReference type="Proteomes" id="UP000838308">
    <property type="component" value="Unassembled WGS sequence"/>
</dbReference>
<reference evidence="2" key="1">
    <citation type="submission" date="2022-04" db="EMBL/GenBank/DDBJ databases">
        <authorList>
            <person name="Criscuolo A."/>
        </authorList>
    </citation>
    <scope>NUCLEOTIDE SEQUENCE</scope>
    <source>
        <strain evidence="2">CIP111895</strain>
    </source>
</reference>
<dbReference type="InterPro" id="IPR016181">
    <property type="entry name" value="Acyl_CoA_acyltransferase"/>
</dbReference>
<dbReference type="SUPFAM" id="SSF55729">
    <property type="entry name" value="Acyl-CoA N-acyltransferases (Nat)"/>
    <property type="match status" value="1"/>
</dbReference>
<dbReference type="PROSITE" id="PS51186">
    <property type="entry name" value="GNAT"/>
    <property type="match status" value="1"/>
</dbReference>
<evidence type="ECO:0000313" key="2">
    <source>
        <dbReference type="EMBL" id="CAH2715792.1"/>
    </source>
</evidence>
<evidence type="ECO:0000259" key="1">
    <source>
        <dbReference type="PROSITE" id="PS51186"/>
    </source>
</evidence>
<dbReference type="EMBL" id="CALBWS010000020">
    <property type="protein sequence ID" value="CAH2715792.1"/>
    <property type="molecule type" value="Genomic_DNA"/>
</dbReference>
<comment type="caution">
    <text evidence="2">The sequence shown here is derived from an EMBL/GenBank/DDBJ whole genome shotgun (WGS) entry which is preliminary data.</text>
</comment>
<gene>
    <name evidence="2" type="ORF">BACCIP111895_02976</name>
</gene>
<sequence length="258" mass="29772">MNREQMLDLFNKHMRIEITYPGYRVERNATVIRQISSTSEPGFVLFSQMDESNADAVIDEQISYFSNLNQPFEWKVFDYDQPKSLKEKLQARGFTIEDQEALMVFDLTEGEQLLNMPVQPEIKRITDEQGIYEIVRLEEEIWNVSHQELGERLVKELHDNLSGLHVYGAFVADRVVSAAWMYLHEGTPFASLWGGSTLPEFRKRGFYSSLLVIRAREAASRGYRLLMVDASSMSQPILEKQGFQCLAYSTPCMSQAFE</sequence>